<evidence type="ECO:0000313" key="1">
    <source>
        <dbReference type="EMBL" id="KAG5606557.1"/>
    </source>
</evidence>
<dbReference type="AlphaFoldDB" id="A0A9J5Z2Y1"/>
<dbReference type="Proteomes" id="UP000824120">
    <property type="component" value="Chromosome 5"/>
</dbReference>
<dbReference type="Gene3D" id="3.60.10.10">
    <property type="entry name" value="Endonuclease/exonuclease/phosphatase"/>
    <property type="match status" value="1"/>
</dbReference>
<organism evidence="1 2">
    <name type="scientific">Solanum commersonii</name>
    <name type="common">Commerson's wild potato</name>
    <name type="synonym">Commerson's nightshade</name>
    <dbReference type="NCBI Taxonomy" id="4109"/>
    <lineage>
        <taxon>Eukaryota</taxon>
        <taxon>Viridiplantae</taxon>
        <taxon>Streptophyta</taxon>
        <taxon>Embryophyta</taxon>
        <taxon>Tracheophyta</taxon>
        <taxon>Spermatophyta</taxon>
        <taxon>Magnoliopsida</taxon>
        <taxon>eudicotyledons</taxon>
        <taxon>Gunneridae</taxon>
        <taxon>Pentapetalae</taxon>
        <taxon>asterids</taxon>
        <taxon>lamiids</taxon>
        <taxon>Solanales</taxon>
        <taxon>Solanaceae</taxon>
        <taxon>Solanoideae</taxon>
        <taxon>Solaneae</taxon>
        <taxon>Solanum</taxon>
    </lineage>
</organism>
<dbReference type="OrthoDB" id="1930966at2759"/>
<keyword evidence="2" id="KW-1185">Reference proteome</keyword>
<dbReference type="InterPro" id="IPR036691">
    <property type="entry name" value="Endo/exonu/phosph_ase_sf"/>
</dbReference>
<proteinExistence type="predicted"/>
<reference evidence="1 2" key="1">
    <citation type="submission" date="2020-09" db="EMBL/GenBank/DDBJ databases">
        <title>De no assembly of potato wild relative species, Solanum commersonii.</title>
        <authorList>
            <person name="Cho K."/>
        </authorList>
    </citation>
    <scope>NUCLEOTIDE SEQUENCE [LARGE SCALE GENOMIC DNA]</scope>
    <source>
        <strain evidence="1">LZ3.2</strain>
        <tissue evidence="1">Leaf</tissue>
    </source>
</reference>
<accession>A0A9J5Z2Y1</accession>
<evidence type="ECO:0000313" key="2">
    <source>
        <dbReference type="Proteomes" id="UP000824120"/>
    </source>
</evidence>
<name>A0A9J5Z2Y1_SOLCO</name>
<dbReference type="SUPFAM" id="SSF56219">
    <property type="entry name" value="DNase I-like"/>
    <property type="match status" value="1"/>
</dbReference>
<sequence length="116" mass="12980">MASTSTNGRDFFVSAIYAKSEYAESSELWSILTNQSLMIDAPWCAGGDFNVISDTEAKLGGKPQRTYKIRLDFICSRNLVVLLILVFKALNASHVTTEDWVKEFGRESVESSLMIF</sequence>
<protein>
    <submittedName>
        <fullName evidence="1">Uncharacterized protein</fullName>
    </submittedName>
</protein>
<gene>
    <name evidence="1" type="ORF">H5410_028049</name>
</gene>
<comment type="caution">
    <text evidence="1">The sequence shown here is derived from an EMBL/GenBank/DDBJ whole genome shotgun (WGS) entry which is preliminary data.</text>
</comment>
<dbReference type="EMBL" id="JACXVP010000005">
    <property type="protein sequence ID" value="KAG5606557.1"/>
    <property type="molecule type" value="Genomic_DNA"/>
</dbReference>